<name>A0A2Z5G8K0_9BACT</name>
<dbReference type="RefSeq" id="WP_150133142.1">
    <property type="nucleotide sequence ID" value="NZ_CP030840.1"/>
</dbReference>
<dbReference type="AlphaFoldDB" id="A0A2Z5G8K0"/>
<evidence type="ECO:0000313" key="1">
    <source>
        <dbReference type="EMBL" id="AXC15147.1"/>
    </source>
</evidence>
<dbReference type="EMBL" id="CP030840">
    <property type="protein sequence ID" value="AXC15147.1"/>
    <property type="molecule type" value="Genomic_DNA"/>
</dbReference>
<reference evidence="1 2" key="1">
    <citation type="journal article" date="2018" name="Front. Microbiol.">
        <title>Hydrolytic Capabilities as a Key to Environmental Success: Chitinolytic and Cellulolytic Acidobacteria From Acidic Sub-arctic Soils and Boreal Peatlands.</title>
        <authorList>
            <person name="Belova S.E."/>
            <person name="Ravin N.V."/>
            <person name="Pankratov T.A."/>
            <person name="Rakitin A.L."/>
            <person name="Ivanova A.A."/>
            <person name="Beletsky A.V."/>
            <person name="Mardanov A.V."/>
            <person name="Sinninghe Damste J.S."/>
            <person name="Dedysh S.N."/>
        </authorList>
    </citation>
    <scope>NUCLEOTIDE SEQUENCE [LARGE SCALE GENOMIC DNA]</scope>
    <source>
        <strain evidence="1 2">SBC82</strain>
    </source>
</reference>
<dbReference type="KEGG" id="abas:ACPOL_5903"/>
<gene>
    <name evidence="1" type="ORF">ACPOL_5903</name>
</gene>
<sequence length="60" mass="6631">MEVNHHGCETLFEALGGVFDGYTNQERRGLNWIVGLKLTRKTQTAPYHLFAAGGENVADP</sequence>
<keyword evidence="2" id="KW-1185">Reference proteome</keyword>
<dbReference type="Proteomes" id="UP000253606">
    <property type="component" value="Chromosome"/>
</dbReference>
<evidence type="ECO:0000313" key="2">
    <source>
        <dbReference type="Proteomes" id="UP000253606"/>
    </source>
</evidence>
<protein>
    <submittedName>
        <fullName evidence="1">Uncharacterized protein</fullName>
    </submittedName>
</protein>
<proteinExistence type="predicted"/>
<accession>A0A2Z5G8K0</accession>
<organism evidence="1 2">
    <name type="scientific">Acidisarcina polymorpha</name>
    <dbReference type="NCBI Taxonomy" id="2211140"/>
    <lineage>
        <taxon>Bacteria</taxon>
        <taxon>Pseudomonadati</taxon>
        <taxon>Acidobacteriota</taxon>
        <taxon>Terriglobia</taxon>
        <taxon>Terriglobales</taxon>
        <taxon>Acidobacteriaceae</taxon>
        <taxon>Acidisarcina</taxon>
    </lineage>
</organism>